<dbReference type="GO" id="GO:0006313">
    <property type="term" value="P:DNA transposition"/>
    <property type="evidence" value="ECO:0007669"/>
    <property type="project" value="InterPro"/>
</dbReference>
<name>F9ZPK4_ACICS</name>
<dbReference type="Proteomes" id="UP000006135">
    <property type="component" value="Chromosome"/>
</dbReference>
<evidence type="ECO:0000256" key="3">
    <source>
        <dbReference type="ARBA" id="ARBA00022578"/>
    </source>
</evidence>
<feature type="domain" description="Transposase InsH N-terminal" evidence="7">
    <location>
        <begin position="25"/>
        <end position="118"/>
    </location>
</feature>
<dbReference type="GO" id="GO:0004803">
    <property type="term" value="F:transposase activity"/>
    <property type="evidence" value="ECO:0007669"/>
    <property type="project" value="InterPro"/>
</dbReference>
<dbReference type="InterPro" id="IPR008490">
    <property type="entry name" value="Transposase_InsH_N"/>
</dbReference>
<keyword evidence="9" id="KW-1185">Reference proteome</keyword>
<accession>F9ZPK4</accession>
<dbReference type="STRING" id="990288.Atc_0181"/>
<dbReference type="NCBIfam" id="NF033581">
    <property type="entry name" value="transpos_IS5_4"/>
    <property type="match status" value="1"/>
</dbReference>
<dbReference type="Pfam" id="PF01609">
    <property type="entry name" value="DDE_Tnp_1"/>
    <property type="match status" value="1"/>
</dbReference>
<keyword evidence="3" id="KW-0815">Transposition</keyword>
<dbReference type="EMBL" id="CP002573">
    <property type="protein sequence ID" value="AEK56832.1"/>
    <property type="molecule type" value="Genomic_DNA"/>
</dbReference>
<sequence length="340" mass="38990">MIARRTVVKKDLLGDEGYVHKVDAIGDPLQTIEAVVHSSALAKAVERISPRPEQPKGGRPPYPTEVMVRVLVVKRLHGLSDEQTEFQLLDRRSFRRFCGLEHSRNIPDRTTIWNFENRIGVDGVSALFAELDRQIRARGLEARAGQIVVATLVPAPKQHFTREEKAILDQDAMPAEWKPAKRRQKDVDARWTKKHGKSHHGYKFTVSVDRKHKFIRTWVPDTASVHDSQHLEAALDEWNTSAEIYADKGYVGAEREERLREQGYRPQIQRKAKQGKPLSACQERRNRRIAKVRARVEHVFAAITQWGGKRIRTIGQARATFAMSMMVLVYNMHRLAFLMA</sequence>
<dbReference type="GO" id="GO:0003677">
    <property type="term" value="F:DNA binding"/>
    <property type="evidence" value="ECO:0007669"/>
    <property type="project" value="UniProtKB-KW"/>
</dbReference>
<dbReference type="KEGG" id="acu:Atc_0181"/>
<keyword evidence="4" id="KW-0238">DNA-binding</keyword>
<dbReference type="PANTHER" id="PTHR35604:SF2">
    <property type="entry name" value="TRANSPOSASE INSH FOR INSERTION SEQUENCE ELEMENT IS5A-RELATED"/>
    <property type="match status" value="1"/>
</dbReference>
<evidence type="ECO:0000256" key="5">
    <source>
        <dbReference type="ARBA" id="ARBA00023172"/>
    </source>
</evidence>
<evidence type="ECO:0000256" key="1">
    <source>
        <dbReference type="ARBA" id="ARBA00003544"/>
    </source>
</evidence>
<dbReference type="InterPro" id="IPR047959">
    <property type="entry name" value="Transpos_IS5"/>
</dbReference>
<feature type="domain" description="Transposase IS4-like" evidence="6">
    <location>
        <begin position="177"/>
        <end position="332"/>
    </location>
</feature>
<evidence type="ECO:0000259" key="6">
    <source>
        <dbReference type="Pfam" id="PF01609"/>
    </source>
</evidence>
<comment type="function">
    <text evidence="1">Involved in the transposition of the insertion sequence IS5.</text>
</comment>
<evidence type="ECO:0000256" key="4">
    <source>
        <dbReference type="ARBA" id="ARBA00023125"/>
    </source>
</evidence>
<reference evidence="8 9" key="1">
    <citation type="journal article" date="2011" name="J. Genet. Genomics">
        <title>Unraveling the Acidithiobacillus caldus complete genome and its central metabolisms for carbon assimilation.</title>
        <authorList>
            <person name="You X.Y."/>
            <person name="Guo X."/>
            <person name="Zheng H.J."/>
            <person name="Zhang M.J."/>
            <person name="Liu L.J."/>
            <person name="Zhu Y.Q."/>
            <person name="Zhu B."/>
            <person name="Wang S.Y."/>
            <person name="Zhao G.P."/>
            <person name="Poetsch A."/>
            <person name="Jiang C.Y."/>
            <person name="Liu S.J."/>
        </authorList>
    </citation>
    <scope>NUCLEOTIDE SEQUENCE [LARGE SCALE GENOMIC DNA]</scope>
    <source>
        <strain evidence="8 9">SM-1</strain>
    </source>
</reference>
<gene>
    <name evidence="8" type="ordered locus">Atc_0181</name>
</gene>
<dbReference type="Pfam" id="PF05598">
    <property type="entry name" value="DUF772"/>
    <property type="match status" value="1"/>
</dbReference>
<organism evidence="8 9">
    <name type="scientific">Acidithiobacillus caldus (strain SM-1)</name>
    <dbReference type="NCBI Taxonomy" id="990288"/>
    <lineage>
        <taxon>Bacteria</taxon>
        <taxon>Pseudomonadati</taxon>
        <taxon>Pseudomonadota</taxon>
        <taxon>Acidithiobacillia</taxon>
        <taxon>Acidithiobacillales</taxon>
        <taxon>Acidithiobacillaceae</taxon>
        <taxon>Acidithiobacillus</taxon>
    </lineage>
</organism>
<evidence type="ECO:0000313" key="9">
    <source>
        <dbReference type="Proteomes" id="UP000006135"/>
    </source>
</evidence>
<evidence type="ECO:0000259" key="7">
    <source>
        <dbReference type="Pfam" id="PF05598"/>
    </source>
</evidence>
<comment type="similarity">
    <text evidence="2">Belongs to the transposase 11 family.</text>
</comment>
<dbReference type="AlphaFoldDB" id="F9ZPK4"/>
<dbReference type="PANTHER" id="PTHR35604">
    <property type="entry name" value="TRANSPOSASE INSH FOR INSERTION SEQUENCE ELEMENT IS5A-RELATED"/>
    <property type="match status" value="1"/>
</dbReference>
<keyword evidence="5" id="KW-0233">DNA recombination</keyword>
<dbReference type="InterPro" id="IPR002559">
    <property type="entry name" value="Transposase_11"/>
</dbReference>
<proteinExistence type="inferred from homology"/>
<evidence type="ECO:0000313" key="8">
    <source>
        <dbReference type="EMBL" id="AEK56832.1"/>
    </source>
</evidence>
<evidence type="ECO:0000256" key="2">
    <source>
        <dbReference type="ARBA" id="ARBA00010075"/>
    </source>
</evidence>
<dbReference type="HOGENOM" id="CLU_049873_1_1_6"/>
<protein>
    <submittedName>
        <fullName evidence="8">Transposase IS4 family protein</fullName>
    </submittedName>
</protein>